<dbReference type="AlphaFoldDB" id="A0A8T1Y1W6"/>
<dbReference type="InterPro" id="IPR039313">
    <property type="entry name" value="HIT4"/>
</dbReference>
<dbReference type="OrthoDB" id="20554at2759"/>
<gene>
    <name evidence="1" type="ORF">ISN44_As13g020310</name>
</gene>
<dbReference type="PANTHER" id="PTHR33704">
    <property type="entry name" value="PROTEIN HEAT INTOLERANT 4-RELATED"/>
    <property type="match status" value="1"/>
</dbReference>
<dbReference type="EMBL" id="JAEFBJ010000013">
    <property type="protein sequence ID" value="KAG7538233.1"/>
    <property type="molecule type" value="Genomic_DNA"/>
</dbReference>
<dbReference type="PANTHER" id="PTHR33704:SF1">
    <property type="entry name" value="PROTEIN HEAT INTOLERANT 4-RELATED"/>
    <property type="match status" value="1"/>
</dbReference>
<protein>
    <submittedName>
        <fullName evidence="1">Uncharacterized protein</fullName>
    </submittedName>
</protein>
<dbReference type="GO" id="GO:1900034">
    <property type="term" value="P:regulation of cellular response to heat"/>
    <property type="evidence" value="ECO:0007669"/>
    <property type="project" value="InterPro"/>
</dbReference>
<accession>A0A8T1Y1W6</accession>
<keyword evidence="2" id="KW-1185">Reference proteome</keyword>
<proteinExistence type="predicted"/>
<evidence type="ECO:0000313" key="1">
    <source>
        <dbReference type="EMBL" id="KAG7538233.1"/>
    </source>
</evidence>
<evidence type="ECO:0000313" key="2">
    <source>
        <dbReference type="Proteomes" id="UP000694251"/>
    </source>
</evidence>
<organism evidence="1 2">
    <name type="scientific">Arabidopsis suecica</name>
    <name type="common">Swedish thale-cress</name>
    <name type="synonym">Cardaminopsis suecica</name>
    <dbReference type="NCBI Taxonomy" id="45249"/>
    <lineage>
        <taxon>Eukaryota</taxon>
        <taxon>Viridiplantae</taxon>
        <taxon>Streptophyta</taxon>
        <taxon>Embryophyta</taxon>
        <taxon>Tracheophyta</taxon>
        <taxon>Spermatophyta</taxon>
        <taxon>Magnoliopsida</taxon>
        <taxon>eudicotyledons</taxon>
        <taxon>Gunneridae</taxon>
        <taxon>Pentapetalae</taxon>
        <taxon>rosids</taxon>
        <taxon>malvids</taxon>
        <taxon>Brassicales</taxon>
        <taxon>Brassicaceae</taxon>
        <taxon>Camelineae</taxon>
        <taxon>Arabidopsis</taxon>
    </lineage>
</organism>
<dbReference type="Proteomes" id="UP000694251">
    <property type="component" value="Chromosome 13"/>
</dbReference>
<sequence length="109" mass="13165">MNEDDAKKFHYCLPYFYQPFEDAEIEQRTMVKISFPSEPPVVCDFNWTFEKLEARDARLKMIEEMSEETKEAFRNIKFYKFYPQLSPDVPRFKTSPCINRYYGNAHQVL</sequence>
<comment type="caution">
    <text evidence="1">The sequence shown here is derived from an EMBL/GenBank/DDBJ whole genome shotgun (WGS) entry which is preliminary data.</text>
</comment>
<reference evidence="1 2" key="1">
    <citation type="submission" date="2020-12" db="EMBL/GenBank/DDBJ databases">
        <title>Concerted genomic and epigenomic changes stabilize Arabidopsis allopolyploids.</title>
        <authorList>
            <person name="Chen Z."/>
        </authorList>
    </citation>
    <scope>NUCLEOTIDE SEQUENCE [LARGE SCALE GENOMIC DNA]</scope>
    <source>
        <strain evidence="1">As9502</strain>
        <tissue evidence="1">Leaf</tissue>
    </source>
</reference>
<name>A0A8T1Y1W6_ARASU</name>